<accession>A0A1L8DD15</accession>
<dbReference type="GO" id="GO:0030688">
    <property type="term" value="C:preribosome, small subunit precursor"/>
    <property type="evidence" value="ECO:0007669"/>
    <property type="project" value="TreeGrafter"/>
</dbReference>
<dbReference type="AlphaFoldDB" id="A0A1L8DD15"/>
<evidence type="ECO:0000256" key="2">
    <source>
        <dbReference type="ARBA" id="ARBA00021561"/>
    </source>
</evidence>
<dbReference type="GO" id="GO:0005829">
    <property type="term" value="C:cytosol"/>
    <property type="evidence" value="ECO:0007669"/>
    <property type="project" value="TreeGrafter"/>
</dbReference>
<evidence type="ECO:0000256" key="3">
    <source>
        <dbReference type="SAM" id="MobiDB-lite"/>
    </source>
</evidence>
<dbReference type="PANTHER" id="PTHR21531:SF0">
    <property type="entry name" value="PROTEIN LTV1 HOMOLOG"/>
    <property type="match status" value="1"/>
</dbReference>
<dbReference type="GO" id="GO:0042274">
    <property type="term" value="P:ribosomal small subunit biogenesis"/>
    <property type="evidence" value="ECO:0007669"/>
    <property type="project" value="InterPro"/>
</dbReference>
<evidence type="ECO:0000256" key="1">
    <source>
        <dbReference type="ARBA" id="ARBA00009078"/>
    </source>
</evidence>
<organism evidence="4">
    <name type="scientific">Nyssomyia neivai</name>
    <dbReference type="NCBI Taxonomy" id="330878"/>
    <lineage>
        <taxon>Eukaryota</taxon>
        <taxon>Metazoa</taxon>
        <taxon>Ecdysozoa</taxon>
        <taxon>Arthropoda</taxon>
        <taxon>Hexapoda</taxon>
        <taxon>Insecta</taxon>
        <taxon>Pterygota</taxon>
        <taxon>Neoptera</taxon>
        <taxon>Endopterygota</taxon>
        <taxon>Diptera</taxon>
        <taxon>Nematocera</taxon>
        <taxon>Psychodoidea</taxon>
        <taxon>Psychodidae</taxon>
        <taxon>Nyssomyia</taxon>
    </lineage>
</organism>
<dbReference type="InterPro" id="IPR007307">
    <property type="entry name" value="Ltv1"/>
</dbReference>
<sequence length="448" mass="51860">MGKRRRFIDKKNSVTFHVVNRSQQDPLVADESAPQHVLVEAAPPNKDKQKEEQAKFGVYFDDDYNYLQHLRSRSEVVWERIEDSNAKGKEDTKSGKELKLPSSVFASTVEEEEGMLNKAAPIFGPQPDLDPDIIAALDDDFDYENPDNVLEDNFMEHALGDGDSDDEEDDDYEDYDEDDDENVSDIGELPGNFKHNRFDGEETKSRFTEYSISSSVMRRNEQLTLLDDRFEKFMENYDESEIGALECEDLEGGDFNYTNDMLVQLATSSKYDKYDTYDKTWDKQRLRKMQEESSEEELVEMVVEDDERPKVDCESVLSVATGRSYKPQLIESARRSKKIQIDNRGMPKDVLDTDRGLTMGKVNKLNSQNQKEDSSAMSVCAESVRSTLSILSLRPKDETKDEKKERKKLVKEYRAERRIERKANTQAFKEEKYRQDRIKMNTITKTLT</sequence>
<reference evidence="4" key="1">
    <citation type="submission" date="2016-12" db="EMBL/GenBank/DDBJ databases">
        <title>An insight into the sialome and mialome of the sand fly, Nyssomyia neivai.</title>
        <authorList>
            <person name="Sebastian V."/>
            <person name="Goulart T.M."/>
            <person name="Oliveira W."/>
            <person name="Calvo E."/>
            <person name="Oliveira L.F."/>
            <person name="Pinto M.C."/>
            <person name="Rosselino A.M."/>
            <person name="Ribeiro J.M."/>
        </authorList>
    </citation>
    <scope>NUCLEOTIDE SEQUENCE</scope>
</reference>
<dbReference type="GO" id="GO:0000056">
    <property type="term" value="P:ribosomal small subunit export from nucleus"/>
    <property type="evidence" value="ECO:0007669"/>
    <property type="project" value="TreeGrafter"/>
</dbReference>
<feature type="compositionally biased region" description="Acidic residues" evidence="3">
    <location>
        <begin position="162"/>
        <end position="183"/>
    </location>
</feature>
<evidence type="ECO:0000313" key="4">
    <source>
        <dbReference type="EMBL" id="JAV04204.1"/>
    </source>
</evidence>
<name>A0A1L8DD15_9DIPT</name>
<proteinExistence type="inferred from homology"/>
<comment type="similarity">
    <text evidence="1">Belongs to the LTV1 family.</text>
</comment>
<feature type="region of interest" description="Disordered" evidence="3">
    <location>
        <begin position="157"/>
        <end position="198"/>
    </location>
</feature>
<dbReference type="GO" id="GO:0005634">
    <property type="term" value="C:nucleus"/>
    <property type="evidence" value="ECO:0007669"/>
    <property type="project" value="TreeGrafter"/>
</dbReference>
<protein>
    <recommendedName>
        <fullName evidence="2">Protein LTV1 homolog</fullName>
    </recommendedName>
</protein>
<dbReference type="Pfam" id="PF04180">
    <property type="entry name" value="LTV"/>
    <property type="match status" value="2"/>
</dbReference>
<dbReference type="EMBL" id="GFDF01009880">
    <property type="protein sequence ID" value="JAV04204.1"/>
    <property type="molecule type" value="Transcribed_RNA"/>
</dbReference>
<dbReference type="PANTHER" id="PTHR21531">
    <property type="entry name" value="LOW-TEMPERATURE VIABILITY PROTEIN LTV1-RELATED"/>
    <property type="match status" value="1"/>
</dbReference>